<evidence type="ECO:0000313" key="3">
    <source>
        <dbReference type="Proteomes" id="UP001196413"/>
    </source>
</evidence>
<reference evidence="2" key="1">
    <citation type="submission" date="2021-06" db="EMBL/GenBank/DDBJ databases">
        <title>Parelaphostrongylus tenuis whole genome reference sequence.</title>
        <authorList>
            <person name="Garwood T.J."/>
            <person name="Larsen P.A."/>
            <person name="Fountain-Jones N.M."/>
            <person name="Garbe J.R."/>
            <person name="Macchietto M.G."/>
            <person name="Kania S.A."/>
            <person name="Gerhold R.W."/>
            <person name="Richards J.E."/>
            <person name="Wolf T.M."/>
        </authorList>
    </citation>
    <scope>NUCLEOTIDE SEQUENCE</scope>
    <source>
        <strain evidence="2">MNPRO001-30</strain>
        <tissue evidence="2">Meninges</tissue>
    </source>
</reference>
<feature type="compositionally biased region" description="Acidic residues" evidence="1">
    <location>
        <begin position="34"/>
        <end position="44"/>
    </location>
</feature>
<organism evidence="2 3">
    <name type="scientific">Parelaphostrongylus tenuis</name>
    <name type="common">Meningeal worm</name>
    <dbReference type="NCBI Taxonomy" id="148309"/>
    <lineage>
        <taxon>Eukaryota</taxon>
        <taxon>Metazoa</taxon>
        <taxon>Ecdysozoa</taxon>
        <taxon>Nematoda</taxon>
        <taxon>Chromadorea</taxon>
        <taxon>Rhabditida</taxon>
        <taxon>Rhabditina</taxon>
        <taxon>Rhabditomorpha</taxon>
        <taxon>Strongyloidea</taxon>
        <taxon>Metastrongylidae</taxon>
        <taxon>Parelaphostrongylus</taxon>
    </lineage>
</organism>
<keyword evidence="3" id="KW-1185">Reference proteome</keyword>
<evidence type="ECO:0000256" key="1">
    <source>
        <dbReference type="SAM" id="MobiDB-lite"/>
    </source>
</evidence>
<feature type="compositionally biased region" description="Acidic residues" evidence="1">
    <location>
        <begin position="117"/>
        <end position="129"/>
    </location>
</feature>
<dbReference type="EMBL" id="JAHQIW010004643">
    <property type="protein sequence ID" value="KAJ1363227.1"/>
    <property type="molecule type" value="Genomic_DNA"/>
</dbReference>
<dbReference type="Proteomes" id="UP001196413">
    <property type="component" value="Unassembled WGS sequence"/>
</dbReference>
<proteinExistence type="predicted"/>
<feature type="region of interest" description="Disordered" evidence="1">
    <location>
        <begin position="117"/>
        <end position="136"/>
    </location>
</feature>
<protein>
    <submittedName>
        <fullName evidence="2">Uncharacterized protein</fullName>
    </submittedName>
</protein>
<evidence type="ECO:0000313" key="2">
    <source>
        <dbReference type="EMBL" id="KAJ1363227.1"/>
    </source>
</evidence>
<sequence>MERKLMQKLYPFEALEKDYYMGEEATGGGCDAERDSEEELSSDDELQRELCKLAGIKKDCVSKRRKGKENRSQFEMDMECELDQLITDYANEYLSGNVKRPSVPTISCQEYLKMCEEDDMPPLEGDGGDEEAKERH</sequence>
<comment type="caution">
    <text evidence="2">The sequence shown here is derived from an EMBL/GenBank/DDBJ whole genome shotgun (WGS) entry which is preliminary data.</text>
</comment>
<name>A0AAD5MRD5_PARTN</name>
<gene>
    <name evidence="2" type="ORF">KIN20_023047</name>
</gene>
<accession>A0AAD5MRD5</accession>
<feature type="region of interest" description="Disordered" evidence="1">
    <location>
        <begin position="25"/>
        <end position="44"/>
    </location>
</feature>
<dbReference type="AlphaFoldDB" id="A0AAD5MRD5"/>